<dbReference type="CDD" id="cd06171">
    <property type="entry name" value="Sigma70_r4"/>
    <property type="match status" value="1"/>
</dbReference>
<protein>
    <submittedName>
        <fullName evidence="7">Sigma-70 family RNA polymerase sigma factor</fullName>
    </submittedName>
</protein>
<evidence type="ECO:0000256" key="3">
    <source>
        <dbReference type="ARBA" id="ARBA00023082"/>
    </source>
</evidence>
<keyword evidence="3" id="KW-0731">Sigma factor</keyword>
<dbReference type="PANTHER" id="PTHR43133">
    <property type="entry name" value="RNA POLYMERASE ECF-TYPE SIGMA FACTO"/>
    <property type="match status" value="1"/>
</dbReference>
<evidence type="ECO:0000313" key="7">
    <source>
        <dbReference type="EMBL" id="UWP60338.1"/>
    </source>
</evidence>
<name>A0ABY5VJV9_9FIRM</name>
<evidence type="ECO:0000256" key="2">
    <source>
        <dbReference type="ARBA" id="ARBA00023015"/>
    </source>
</evidence>
<feature type="domain" description="RNA polymerase sigma factor 70 region 4 type 2" evidence="6">
    <location>
        <begin position="106"/>
        <end position="156"/>
    </location>
</feature>
<reference evidence="7" key="1">
    <citation type="journal article" date="2022" name="Cell">
        <title>Design, construction, and in vivo augmentation of a complex gut microbiome.</title>
        <authorList>
            <person name="Cheng A.G."/>
            <person name="Ho P.Y."/>
            <person name="Aranda-Diaz A."/>
            <person name="Jain S."/>
            <person name="Yu F.B."/>
            <person name="Meng X."/>
            <person name="Wang M."/>
            <person name="Iakiviak M."/>
            <person name="Nagashima K."/>
            <person name="Zhao A."/>
            <person name="Murugkar P."/>
            <person name="Patil A."/>
            <person name="Atabakhsh K."/>
            <person name="Weakley A."/>
            <person name="Yan J."/>
            <person name="Brumbaugh A.R."/>
            <person name="Higginbottom S."/>
            <person name="Dimas A."/>
            <person name="Shiver A.L."/>
            <person name="Deutschbauer A."/>
            <person name="Neff N."/>
            <person name="Sonnenburg J.L."/>
            <person name="Huang K.C."/>
            <person name="Fischbach M.A."/>
        </authorList>
    </citation>
    <scope>NUCLEOTIDE SEQUENCE</scope>
    <source>
        <strain evidence="7">DSM 19829</strain>
    </source>
</reference>
<keyword evidence="8" id="KW-1185">Reference proteome</keyword>
<evidence type="ECO:0000313" key="8">
    <source>
        <dbReference type="Proteomes" id="UP001060164"/>
    </source>
</evidence>
<dbReference type="SUPFAM" id="SSF88659">
    <property type="entry name" value="Sigma3 and sigma4 domains of RNA polymerase sigma factors"/>
    <property type="match status" value="1"/>
</dbReference>
<keyword evidence="4" id="KW-0804">Transcription</keyword>
<organism evidence="7 8">
    <name type="scientific">Ruminococcus gauvreauii</name>
    <dbReference type="NCBI Taxonomy" id="438033"/>
    <lineage>
        <taxon>Bacteria</taxon>
        <taxon>Bacillati</taxon>
        <taxon>Bacillota</taxon>
        <taxon>Clostridia</taxon>
        <taxon>Eubacteriales</taxon>
        <taxon>Oscillospiraceae</taxon>
        <taxon>Ruminococcus</taxon>
    </lineage>
</organism>
<dbReference type="Pfam" id="PF08281">
    <property type="entry name" value="Sigma70_r4_2"/>
    <property type="match status" value="1"/>
</dbReference>
<dbReference type="SUPFAM" id="SSF88946">
    <property type="entry name" value="Sigma2 domain of RNA polymerase sigma factors"/>
    <property type="match status" value="1"/>
</dbReference>
<dbReference type="Pfam" id="PF04542">
    <property type="entry name" value="Sigma70_r2"/>
    <property type="match status" value="1"/>
</dbReference>
<dbReference type="RefSeq" id="WP_044983489.1">
    <property type="nucleotide sequence ID" value="NZ_CABLBR010000030.1"/>
</dbReference>
<dbReference type="InterPro" id="IPR013324">
    <property type="entry name" value="RNA_pol_sigma_r3/r4-like"/>
</dbReference>
<evidence type="ECO:0000259" key="6">
    <source>
        <dbReference type="Pfam" id="PF08281"/>
    </source>
</evidence>
<dbReference type="EMBL" id="CP102290">
    <property type="protein sequence ID" value="UWP60338.1"/>
    <property type="molecule type" value="Genomic_DNA"/>
</dbReference>
<dbReference type="Gene3D" id="1.10.1740.10">
    <property type="match status" value="1"/>
</dbReference>
<dbReference type="InterPro" id="IPR014284">
    <property type="entry name" value="RNA_pol_sigma-70_dom"/>
</dbReference>
<feature type="domain" description="RNA polymerase sigma-70 region 2" evidence="5">
    <location>
        <begin position="19"/>
        <end position="86"/>
    </location>
</feature>
<evidence type="ECO:0000256" key="4">
    <source>
        <dbReference type="ARBA" id="ARBA00023163"/>
    </source>
</evidence>
<dbReference type="InterPro" id="IPR007627">
    <property type="entry name" value="RNA_pol_sigma70_r2"/>
</dbReference>
<keyword evidence="2" id="KW-0805">Transcription regulation</keyword>
<dbReference type="NCBIfam" id="TIGR02937">
    <property type="entry name" value="sigma70-ECF"/>
    <property type="match status" value="1"/>
</dbReference>
<evidence type="ECO:0000259" key="5">
    <source>
        <dbReference type="Pfam" id="PF04542"/>
    </source>
</evidence>
<sequence length="173" mass="20446">MTLRVKRAQRGDADAFVELMEEHKKAMERVAFGFFKSEEDVADVMQQTVLDAFEHLKELKNAKYFKTWLIRILINNCNRMYNSYQRSLVMEEVPVSGVWEDDFAGQEFRDMISSLPEDSRLIFQLYYGEEFTTKEIALIMEMKENTVKSRLHRGKEIIRQELQAEGTVRAFTR</sequence>
<proteinExistence type="inferred from homology"/>
<accession>A0ABY5VJV9</accession>
<dbReference type="InterPro" id="IPR039425">
    <property type="entry name" value="RNA_pol_sigma-70-like"/>
</dbReference>
<dbReference type="InterPro" id="IPR036388">
    <property type="entry name" value="WH-like_DNA-bd_sf"/>
</dbReference>
<gene>
    <name evidence="7" type="ORF">NQ502_04595</name>
</gene>
<comment type="similarity">
    <text evidence="1">Belongs to the sigma-70 factor family. ECF subfamily.</text>
</comment>
<evidence type="ECO:0000256" key="1">
    <source>
        <dbReference type="ARBA" id="ARBA00010641"/>
    </source>
</evidence>
<dbReference type="InterPro" id="IPR013249">
    <property type="entry name" value="RNA_pol_sigma70_r4_t2"/>
</dbReference>
<dbReference type="Gene3D" id="1.10.10.10">
    <property type="entry name" value="Winged helix-like DNA-binding domain superfamily/Winged helix DNA-binding domain"/>
    <property type="match status" value="1"/>
</dbReference>
<dbReference type="PANTHER" id="PTHR43133:SF51">
    <property type="entry name" value="RNA POLYMERASE SIGMA FACTOR"/>
    <property type="match status" value="1"/>
</dbReference>
<dbReference type="InterPro" id="IPR013325">
    <property type="entry name" value="RNA_pol_sigma_r2"/>
</dbReference>
<dbReference type="Proteomes" id="UP001060164">
    <property type="component" value="Chromosome"/>
</dbReference>